<gene>
    <name evidence="2" type="ORF">J1N35_026620</name>
</gene>
<comment type="caution">
    <text evidence="2">The sequence shown here is derived from an EMBL/GenBank/DDBJ whole genome shotgun (WGS) entry which is preliminary data.</text>
</comment>
<feature type="region of interest" description="Disordered" evidence="1">
    <location>
        <begin position="133"/>
        <end position="163"/>
    </location>
</feature>
<evidence type="ECO:0000313" key="3">
    <source>
        <dbReference type="Proteomes" id="UP000828251"/>
    </source>
</evidence>
<dbReference type="AlphaFoldDB" id="A0A9D3V8F9"/>
<keyword evidence="3" id="KW-1185">Reference proteome</keyword>
<reference evidence="2 3" key="1">
    <citation type="journal article" date="2021" name="Plant Biotechnol. J.">
        <title>Multi-omics assisted identification of the key and species-specific regulatory components of drought-tolerant mechanisms in Gossypium stocksii.</title>
        <authorList>
            <person name="Yu D."/>
            <person name="Ke L."/>
            <person name="Zhang D."/>
            <person name="Wu Y."/>
            <person name="Sun Y."/>
            <person name="Mei J."/>
            <person name="Sun J."/>
            <person name="Sun Y."/>
        </authorList>
    </citation>
    <scope>NUCLEOTIDE SEQUENCE [LARGE SCALE GENOMIC DNA]</scope>
    <source>
        <strain evidence="3">cv. E1</strain>
        <tissue evidence="2">Leaf</tissue>
    </source>
</reference>
<accession>A0A9D3V8F9</accession>
<dbReference type="OrthoDB" id="1001900at2759"/>
<proteinExistence type="predicted"/>
<dbReference type="Proteomes" id="UP000828251">
    <property type="component" value="Unassembled WGS sequence"/>
</dbReference>
<sequence length="163" mass="18732">MDLNDWHVKVLLDLWQAYLLTEEDRRQHPYTSRPRWAPLNSMGGWTVGHPSLIWYTPGPSHFSMVTTHTTMYRPSKYEALMGSPLVIPLTYGTQHSYAYSPWVTQTPPASLFCQGGPSSQPPRYRLEVVQMQRSTLTKGEPQQPQPRSKAELRRNPARNCQPP</sequence>
<dbReference type="EMBL" id="JAIQCV010000008">
    <property type="protein sequence ID" value="KAH1074292.1"/>
    <property type="molecule type" value="Genomic_DNA"/>
</dbReference>
<protein>
    <submittedName>
        <fullName evidence="2">Uncharacterized protein</fullName>
    </submittedName>
</protein>
<evidence type="ECO:0000256" key="1">
    <source>
        <dbReference type="SAM" id="MobiDB-lite"/>
    </source>
</evidence>
<evidence type="ECO:0000313" key="2">
    <source>
        <dbReference type="EMBL" id="KAH1074292.1"/>
    </source>
</evidence>
<feature type="compositionally biased region" description="Polar residues" evidence="1">
    <location>
        <begin position="133"/>
        <end position="146"/>
    </location>
</feature>
<organism evidence="2 3">
    <name type="scientific">Gossypium stocksii</name>
    <dbReference type="NCBI Taxonomy" id="47602"/>
    <lineage>
        <taxon>Eukaryota</taxon>
        <taxon>Viridiplantae</taxon>
        <taxon>Streptophyta</taxon>
        <taxon>Embryophyta</taxon>
        <taxon>Tracheophyta</taxon>
        <taxon>Spermatophyta</taxon>
        <taxon>Magnoliopsida</taxon>
        <taxon>eudicotyledons</taxon>
        <taxon>Gunneridae</taxon>
        <taxon>Pentapetalae</taxon>
        <taxon>rosids</taxon>
        <taxon>malvids</taxon>
        <taxon>Malvales</taxon>
        <taxon>Malvaceae</taxon>
        <taxon>Malvoideae</taxon>
        <taxon>Gossypium</taxon>
    </lineage>
</organism>
<name>A0A9D3V8F9_9ROSI</name>